<proteinExistence type="predicted"/>
<dbReference type="PANTHER" id="PTHR10672">
    <property type="entry name" value="ADDUCIN"/>
    <property type="match status" value="1"/>
</dbReference>
<dbReference type="Proteomes" id="UP000305064">
    <property type="component" value="Unassembled WGS sequence"/>
</dbReference>
<dbReference type="SUPFAM" id="SSF53639">
    <property type="entry name" value="AraD/HMP-PK domain-like"/>
    <property type="match status" value="1"/>
</dbReference>
<accession>A0AB38LNQ2</accession>
<reference evidence="2 3" key="1">
    <citation type="submission" date="2018-10" db="EMBL/GenBank/DDBJ databases">
        <title>Fifty Aureobasidium pullulans genomes reveal a recombining polyextremotolerant generalist.</title>
        <authorList>
            <person name="Gostincar C."/>
            <person name="Turk M."/>
            <person name="Zajc J."/>
            <person name="Gunde-Cimerman N."/>
        </authorList>
    </citation>
    <scope>NUCLEOTIDE SEQUENCE [LARGE SCALE GENOMIC DNA]</scope>
    <source>
        <strain evidence="2 3">EXF-4256</strain>
    </source>
</reference>
<gene>
    <name evidence="2" type="ORF">D6C94_08260</name>
</gene>
<dbReference type="FunFam" id="3.40.225.10:FF:000009">
    <property type="entry name" value="Class II aldolase/adducin N-terminal"/>
    <property type="match status" value="1"/>
</dbReference>
<comment type="caution">
    <text evidence="2">The sequence shown here is derived from an EMBL/GenBank/DDBJ whole genome shotgun (WGS) entry which is preliminary data.</text>
</comment>
<dbReference type="PANTHER" id="PTHR10672:SF25">
    <property type="entry name" value="MEIOTICALLY UP-REGULATED GENE 14 PROTEIN"/>
    <property type="match status" value="1"/>
</dbReference>
<dbReference type="GO" id="GO:0051015">
    <property type="term" value="F:actin filament binding"/>
    <property type="evidence" value="ECO:0007669"/>
    <property type="project" value="TreeGrafter"/>
</dbReference>
<sequence length="301" mass="33208">MSITISADRTTSLPKRHDNNDYTIALQSMIPQRSAIQAISQGTPLPPVPNHTDMDKQRRWMLEHLAGAFRVFARKGYAEGMSGHISLRDPEHPDLFWTNPLGMHFGLIAVSDFILLDHNGEVAGGNTTRPANAAGFLIHSGLHKRYPHVNAACHTHSPNGKAWSTFATPLDMINQDVTMFYGKALGVYREFGGVVLDAAESERLADALGPEGKGLILRNHGLLTVGQTVDEAAYLFTLLEKSCEIQLKVDAAAALGTKKMIIEPEAAEYTFRMTSDPEALYYEFQPDYDFETKMSAGDFLL</sequence>
<dbReference type="InterPro" id="IPR036409">
    <property type="entry name" value="Aldolase_II/adducin_N_sf"/>
</dbReference>
<dbReference type="NCBIfam" id="NF004855">
    <property type="entry name" value="PRK06208.1"/>
    <property type="match status" value="1"/>
</dbReference>
<protein>
    <submittedName>
        <fullName evidence="2">Arad-like aldolase/epimerase</fullName>
    </submittedName>
</protein>
<feature type="domain" description="Class II aldolase/adducin N-terminal" evidence="1">
    <location>
        <begin position="63"/>
        <end position="247"/>
    </location>
</feature>
<dbReference type="Gene3D" id="3.40.225.10">
    <property type="entry name" value="Class II aldolase/adducin N-terminal domain"/>
    <property type="match status" value="1"/>
</dbReference>
<dbReference type="AlphaFoldDB" id="A0AB38LNQ2"/>
<evidence type="ECO:0000313" key="2">
    <source>
        <dbReference type="EMBL" id="THY70780.1"/>
    </source>
</evidence>
<evidence type="ECO:0000259" key="1">
    <source>
        <dbReference type="SMART" id="SM01007"/>
    </source>
</evidence>
<evidence type="ECO:0000313" key="3">
    <source>
        <dbReference type="Proteomes" id="UP000305064"/>
    </source>
</evidence>
<dbReference type="GO" id="GO:0005856">
    <property type="term" value="C:cytoskeleton"/>
    <property type="evidence" value="ECO:0007669"/>
    <property type="project" value="TreeGrafter"/>
</dbReference>
<organism evidence="2 3">
    <name type="scientific">Aureobasidium pullulans</name>
    <name type="common">Black yeast</name>
    <name type="synonym">Pullularia pullulans</name>
    <dbReference type="NCBI Taxonomy" id="5580"/>
    <lineage>
        <taxon>Eukaryota</taxon>
        <taxon>Fungi</taxon>
        <taxon>Dikarya</taxon>
        <taxon>Ascomycota</taxon>
        <taxon>Pezizomycotina</taxon>
        <taxon>Dothideomycetes</taxon>
        <taxon>Dothideomycetidae</taxon>
        <taxon>Dothideales</taxon>
        <taxon>Saccotheciaceae</taxon>
        <taxon>Aureobasidium</taxon>
    </lineage>
</organism>
<dbReference type="InterPro" id="IPR051017">
    <property type="entry name" value="Aldolase-II_Adducin_sf"/>
</dbReference>
<dbReference type="EMBL" id="QZBJ01000069">
    <property type="protein sequence ID" value="THY70780.1"/>
    <property type="molecule type" value="Genomic_DNA"/>
</dbReference>
<dbReference type="Pfam" id="PF00596">
    <property type="entry name" value="Aldolase_II"/>
    <property type="match status" value="1"/>
</dbReference>
<dbReference type="InterPro" id="IPR001303">
    <property type="entry name" value="Aldolase_II/adducin_N"/>
</dbReference>
<name>A0AB38LNQ2_AURPU</name>
<dbReference type="SMART" id="SM01007">
    <property type="entry name" value="Aldolase_II"/>
    <property type="match status" value="1"/>
</dbReference>